<dbReference type="EMBL" id="JARJLG010000008">
    <property type="protein sequence ID" value="KAJ7778709.1"/>
    <property type="molecule type" value="Genomic_DNA"/>
</dbReference>
<sequence length="141" mass="15130">MRVFRLDAFTSLSDATLLAIFEACPRIEMVQLTGHDKSEGKVTGTALKQLARMPSWAPNLKALYLLDQTYKLTASVKALSAARPSLWIFTGETLGESMSAQIVASMDGGADTHTWLGGKIVSISNDSGTLASGGYDSMDPW</sequence>
<name>A0AAD7K5D5_9AGAR</name>
<dbReference type="Proteomes" id="UP001215280">
    <property type="component" value="Unassembled WGS sequence"/>
</dbReference>
<organism evidence="1 2">
    <name type="scientific">Mycena maculata</name>
    <dbReference type="NCBI Taxonomy" id="230809"/>
    <lineage>
        <taxon>Eukaryota</taxon>
        <taxon>Fungi</taxon>
        <taxon>Dikarya</taxon>
        <taxon>Basidiomycota</taxon>
        <taxon>Agaricomycotina</taxon>
        <taxon>Agaricomycetes</taxon>
        <taxon>Agaricomycetidae</taxon>
        <taxon>Agaricales</taxon>
        <taxon>Marasmiineae</taxon>
        <taxon>Mycenaceae</taxon>
        <taxon>Mycena</taxon>
    </lineage>
</organism>
<evidence type="ECO:0000313" key="2">
    <source>
        <dbReference type="Proteomes" id="UP001215280"/>
    </source>
</evidence>
<dbReference type="AlphaFoldDB" id="A0AAD7K5D5"/>
<protein>
    <submittedName>
        <fullName evidence="1">Uncharacterized protein</fullName>
    </submittedName>
</protein>
<reference evidence="1" key="1">
    <citation type="submission" date="2023-03" db="EMBL/GenBank/DDBJ databases">
        <title>Massive genome expansion in bonnet fungi (Mycena s.s.) driven by repeated elements and novel gene families across ecological guilds.</title>
        <authorList>
            <consortium name="Lawrence Berkeley National Laboratory"/>
            <person name="Harder C.B."/>
            <person name="Miyauchi S."/>
            <person name="Viragh M."/>
            <person name="Kuo A."/>
            <person name="Thoen E."/>
            <person name="Andreopoulos B."/>
            <person name="Lu D."/>
            <person name="Skrede I."/>
            <person name="Drula E."/>
            <person name="Henrissat B."/>
            <person name="Morin E."/>
            <person name="Kohler A."/>
            <person name="Barry K."/>
            <person name="LaButti K."/>
            <person name="Morin E."/>
            <person name="Salamov A."/>
            <person name="Lipzen A."/>
            <person name="Mereny Z."/>
            <person name="Hegedus B."/>
            <person name="Baldrian P."/>
            <person name="Stursova M."/>
            <person name="Weitz H."/>
            <person name="Taylor A."/>
            <person name="Grigoriev I.V."/>
            <person name="Nagy L.G."/>
            <person name="Martin F."/>
            <person name="Kauserud H."/>
        </authorList>
    </citation>
    <scope>NUCLEOTIDE SEQUENCE</scope>
    <source>
        <strain evidence="1">CBHHK188m</strain>
    </source>
</reference>
<accession>A0AAD7K5D5</accession>
<proteinExistence type="predicted"/>
<evidence type="ECO:0000313" key="1">
    <source>
        <dbReference type="EMBL" id="KAJ7778709.1"/>
    </source>
</evidence>
<gene>
    <name evidence="1" type="ORF">DFH07DRAFT_538274</name>
</gene>
<comment type="caution">
    <text evidence="1">The sequence shown here is derived from an EMBL/GenBank/DDBJ whole genome shotgun (WGS) entry which is preliminary data.</text>
</comment>
<keyword evidence="2" id="KW-1185">Reference proteome</keyword>